<comment type="function">
    <text evidence="1">Needed for flagellar regrowth and assembly.</text>
</comment>
<dbReference type="PANTHER" id="PTHR34982:SF1">
    <property type="entry name" value="FLAGELLAR ASSEMBLY PROTEIN FLIH"/>
    <property type="match status" value="1"/>
</dbReference>
<dbReference type="Pfam" id="PF02108">
    <property type="entry name" value="FliH"/>
    <property type="match status" value="1"/>
</dbReference>
<sequence length="253" mass="28622">MSDPDDRWNAQWRPWQMDELKERARTASAARPADLERQARIRRRAQEHQAALEAERQRVHDEAREKGYQDGFEAGRKKGHEEGLKQGRAQGEEELRQKMHDTIAPLQPLASRFGEAIAQLDDEIADALVNLAIATGRQLAGDALKASPEQILDIVRELIHVEPALSGKPRLWLHPEDMVIVEEQLGNEIEGAGWQLQPDDQLSRGGCRVTSQSGELDASWESRFEAIADQIRQRLPAHSVLNNQQEQDQETEA</sequence>
<dbReference type="SUPFAM" id="SSF160527">
    <property type="entry name" value="V-type ATPase subunit E-like"/>
    <property type="match status" value="1"/>
</dbReference>
<keyword evidence="13" id="KW-1185">Reference proteome</keyword>
<evidence type="ECO:0000256" key="2">
    <source>
        <dbReference type="ARBA" id="ARBA00004496"/>
    </source>
</evidence>
<dbReference type="GO" id="GO:0005829">
    <property type="term" value="C:cytosol"/>
    <property type="evidence" value="ECO:0007669"/>
    <property type="project" value="TreeGrafter"/>
</dbReference>
<keyword evidence="12" id="KW-0966">Cell projection</keyword>
<dbReference type="InterPro" id="IPR018035">
    <property type="entry name" value="Flagellar_FliH/T3SS_HrpE"/>
</dbReference>
<evidence type="ECO:0000256" key="4">
    <source>
        <dbReference type="ARBA" id="ARBA00016507"/>
    </source>
</evidence>
<dbReference type="AlphaFoldDB" id="A0A1G7RD65"/>
<dbReference type="PANTHER" id="PTHR34982">
    <property type="entry name" value="YOP PROTEINS TRANSLOCATION PROTEIN L"/>
    <property type="match status" value="1"/>
</dbReference>
<dbReference type="GO" id="GO:0044781">
    <property type="term" value="P:bacterial-type flagellum organization"/>
    <property type="evidence" value="ECO:0007669"/>
    <property type="project" value="UniProtKB-KW"/>
</dbReference>
<comment type="similarity">
    <text evidence="3">Belongs to the FliH family.</text>
</comment>
<dbReference type="OrthoDB" id="6415116at2"/>
<keyword evidence="6" id="KW-0963">Cytoplasm</keyword>
<dbReference type="RefSeq" id="WP_092524817.1">
    <property type="nucleotide sequence ID" value="NZ_FNCI01000004.1"/>
</dbReference>
<feature type="compositionally biased region" description="Basic and acidic residues" evidence="10">
    <location>
        <begin position="53"/>
        <end position="86"/>
    </location>
</feature>
<gene>
    <name evidence="12" type="ORF">SAMN05216571_104199</name>
</gene>
<evidence type="ECO:0000259" key="11">
    <source>
        <dbReference type="Pfam" id="PF02108"/>
    </source>
</evidence>
<protein>
    <recommendedName>
        <fullName evidence="4">Flagellar assembly protein FliH</fullName>
    </recommendedName>
</protein>
<dbReference type="STRING" id="284577.SAMN05216571_104199"/>
<keyword evidence="5" id="KW-0813">Transport</keyword>
<evidence type="ECO:0000256" key="9">
    <source>
        <dbReference type="ARBA" id="ARBA00023225"/>
    </source>
</evidence>
<dbReference type="GO" id="GO:0009288">
    <property type="term" value="C:bacterial-type flagellum"/>
    <property type="evidence" value="ECO:0007669"/>
    <property type="project" value="InterPro"/>
</dbReference>
<evidence type="ECO:0000256" key="8">
    <source>
        <dbReference type="ARBA" id="ARBA00022927"/>
    </source>
</evidence>
<organism evidence="12 13">
    <name type="scientific">Onishia taeanensis</name>
    <dbReference type="NCBI Taxonomy" id="284577"/>
    <lineage>
        <taxon>Bacteria</taxon>
        <taxon>Pseudomonadati</taxon>
        <taxon>Pseudomonadota</taxon>
        <taxon>Gammaproteobacteria</taxon>
        <taxon>Oceanospirillales</taxon>
        <taxon>Halomonadaceae</taxon>
        <taxon>Onishia</taxon>
    </lineage>
</organism>
<reference evidence="12 13" key="1">
    <citation type="submission" date="2016-10" db="EMBL/GenBank/DDBJ databases">
        <authorList>
            <person name="de Groot N.N."/>
        </authorList>
    </citation>
    <scope>NUCLEOTIDE SEQUENCE [LARGE SCALE GENOMIC DNA]</scope>
    <source>
        <strain evidence="12 13">BH539</strain>
    </source>
</reference>
<dbReference type="Proteomes" id="UP000198641">
    <property type="component" value="Unassembled WGS sequence"/>
</dbReference>
<comment type="subcellular location">
    <subcellularLocation>
        <location evidence="2">Cytoplasm</location>
    </subcellularLocation>
</comment>
<feature type="domain" description="Flagellar assembly protein FliH/Type III secretion system HrpE" evidence="11">
    <location>
        <begin position="103"/>
        <end position="226"/>
    </location>
</feature>
<evidence type="ECO:0000313" key="12">
    <source>
        <dbReference type="EMBL" id="SDG08717.1"/>
    </source>
</evidence>
<evidence type="ECO:0000313" key="13">
    <source>
        <dbReference type="Proteomes" id="UP000198641"/>
    </source>
</evidence>
<evidence type="ECO:0000256" key="5">
    <source>
        <dbReference type="ARBA" id="ARBA00022448"/>
    </source>
</evidence>
<keyword evidence="8" id="KW-0653">Protein transport</keyword>
<dbReference type="GO" id="GO:0071973">
    <property type="term" value="P:bacterial-type flagellum-dependent cell motility"/>
    <property type="evidence" value="ECO:0007669"/>
    <property type="project" value="InterPro"/>
</dbReference>
<proteinExistence type="inferred from homology"/>
<keyword evidence="12" id="KW-0282">Flagellum</keyword>
<accession>A0A1G7RD65</accession>
<dbReference type="PRINTS" id="PR01003">
    <property type="entry name" value="FLGFLIH"/>
</dbReference>
<feature type="region of interest" description="Disordered" evidence="10">
    <location>
        <begin position="42"/>
        <end position="86"/>
    </location>
</feature>
<evidence type="ECO:0000256" key="6">
    <source>
        <dbReference type="ARBA" id="ARBA00022490"/>
    </source>
</evidence>
<dbReference type="GO" id="GO:0015031">
    <property type="term" value="P:protein transport"/>
    <property type="evidence" value="ECO:0007669"/>
    <property type="project" value="UniProtKB-KW"/>
</dbReference>
<keyword evidence="12" id="KW-0969">Cilium</keyword>
<dbReference type="InterPro" id="IPR000563">
    <property type="entry name" value="Flag_FliH"/>
</dbReference>
<evidence type="ECO:0000256" key="10">
    <source>
        <dbReference type="SAM" id="MobiDB-lite"/>
    </source>
</evidence>
<keyword evidence="7" id="KW-1005">Bacterial flagellum biogenesis</keyword>
<evidence type="ECO:0000256" key="7">
    <source>
        <dbReference type="ARBA" id="ARBA00022795"/>
    </source>
</evidence>
<dbReference type="EMBL" id="FNCI01000004">
    <property type="protein sequence ID" value="SDG08717.1"/>
    <property type="molecule type" value="Genomic_DNA"/>
</dbReference>
<keyword evidence="9" id="KW-1006">Bacterial flagellum protein export</keyword>
<name>A0A1G7RD65_9GAMM</name>
<dbReference type="GO" id="GO:0003774">
    <property type="term" value="F:cytoskeletal motor activity"/>
    <property type="evidence" value="ECO:0007669"/>
    <property type="project" value="InterPro"/>
</dbReference>
<evidence type="ECO:0000256" key="3">
    <source>
        <dbReference type="ARBA" id="ARBA00006602"/>
    </source>
</evidence>
<dbReference type="NCBIfam" id="NF004270">
    <property type="entry name" value="PRK05687.2-1"/>
    <property type="match status" value="1"/>
</dbReference>
<dbReference type="InterPro" id="IPR051472">
    <property type="entry name" value="T3SS_Stator/FliH"/>
</dbReference>
<evidence type="ECO:0000256" key="1">
    <source>
        <dbReference type="ARBA" id="ARBA00003041"/>
    </source>
</evidence>